<evidence type="ECO:0000256" key="1">
    <source>
        <dbReference type="SAM" id="MobiDB-lite"/>
    </source>
</evidence>
<accession>A0ABQ1N866</accession>
<name>A0ABQ1N866_9BURK</name>
<dbReference type="Pfam" id="PF14559">
    <property type="entry name" value="TPR_19"/>
    <property type="match status" value="1"/>
</dbReference>
<evidence type="ECO:0000313" key="2">
    <source>
        <dbReference type="EMBL" id="GGC50789.1"/>
    </source>
</evidence>
<evidence type="ECO:0008006" key="4">
    <source>
        <dbReference type="Google" id="ProtNLM"/>
    </source>
</evidence>
<dbReference type="Gene3D" id="3.40.50.2000">
    <property type="entry name" value="Glycogen Phosphorylase B"/>
    <property type="match status" value="1"/>
</dbReference>
<evidence type="ECO:0000313" key="3">
    <source>
        <dbReference type="Proteomes" id="UP000602004"/>
    </source>
</evidence>
<reference evidence="3" key="1">
    <citation type="journal article" date="2019" name="Int. J. Syst. Evol. Microbiol.">
        <title>The Global Catalogue of Microorganisms (GCM) 10K type strain sequencing project: providing services to taxonomists for standard genome sequencing and annotation.</title>
        <authorList>
            <consortium name="The Broad Institute Genomics Platform"/>
            <consortium name="The Broad Institute Genome Sequencing Center for Infectious Disease"/>
            <person name="Wu L."/>
            <person name="Ma J."/>
        </authorList>
    </citation>
    <scope>NUCLEOTIDE SEQUENCE [LARGE SCALE GENOMIC DNA]</scope>
    <source>
        <strain evidence="3">CGMCC 1.15103</strain>
    </source>
</reference>
<dbReference type="EMBL" id="BMHL01000007">
    <property type="protein sequence ID" value="GGC50789.1"/>
    <property type="molecule type" value="Genomic_DNA"/>
</dbReference>
<dbReference type="Gene3D" id="1.25.40.10">
    <property type="entry name" value="Tetratricopeptide repeat domain"/>
    <property type="match status" value="1"/>
</dbReference>
<sequence length="628" mass="68243">MSDSTLVKPADPVFLLWSILREQGFDAAERRALELVVEGSTPQLHADLCAGAGRFEAAYHSASQMQTQTQTRARAQTQAQQQDQMQAQTQAQIQAAANGARYARVALFADALGRADAAQRNSELAVAAQSSAVTVEWIVWLIDRCGAHSAAAHMLRAFEQHAQQDARAPWWLAIALAASPDASARAERRAALLRAYALDPAINPALPLQLVLAFRAIRDWPTVERVCREMLARHPADAEIAWQLSHAQWQCNDAAEAEATMRAVDAAAPGNAHVLGAIGMYLAEQARFADSEAALQAALTLDPSATQAAVDLADLKLRRGDWSSAWPHFAARLMRDDRESNNIVTVMERLCPRWQGQPLAGKTLIVHSEQGSGDDIQMVRLVHELAARVRDEGGRLVLAVRRALQPLFARFYADCVSIEDGPLGKPHFGLPIMSVPSVLGLQPDQVRGAAYLSADAGRVTAWRERISAWGGAAARMHVGLVWSGSPTHRRDAKRSIPLAALAPVFALPNVVFHPLTPGRHADVAALSAQGYRVCDLTAHYEAGFDDVAAHAIALDAVVTIDSAPLHLGGALGRPVLAMLDHVSHWAWGNEEAQPWYDSVDLFRQPQPGAWEPVVERVTARLRTMLSTR</sequence>
<keyword evidence="3" id="KW-1185">Reference proteome</keyword>
<feature type="compositionally biased region" description="Low complexity" evidence="1">
    <location>
        <begin position="64"/>
        <end position="83"/>
    </location>
</feature>
<dbReference type="InterPro" id="IPR011990">
    <property type="entry name" value="TPR-like_helical_dom_sf"/>
</dbReference>
<protein>
    <recommendedName>
        <fullName evidence="4">Beta-barrel assembly-enhancing protease</fullName>
    </recommendedName>
</protein>
<feature type="region of interest" description="Disordered" evidence="1">
    <location>
        <begin position="63"/>
        <end position="83"/>
    </location>
</feature>
<proteinExistence type="predicted"/>
<dbReference type="SUPFAM" id="SSF48452">
    <property type="entry name" value="TPR-like"/>
    <property type="match status" value="1"/>
</dbReference>
<comment type="caution">
    <text evidence="2">The sequence shown here is derived from an EMBL/GenBank/DDBJ whole genome shotgun (WGS) entry which is preliminary data.</text>
</comment>
<dbReference type="SUPFAM" id="SSF53756">
    <property type="entry name" value="UDP-Glycosyltransferase/glycogen phosphorylase"/>
    <property type="match status" value="1"/>
</dbReference>
<dbReference type="RefSeq" id="WP_115782219.1">
    <property type="nucleotide sequence ID" value="NZ_BMHL01000007.1"/>
</dbReference>
<organism evidence="2 3">
    <name type="scientific">Paraburkholderia caffeinilytica</name>
    <dbReference type="NCBI Taxonomy" id="1761016"/>
    <lineage>
        <taxon>Bacteria</taxon>
        <taxon>Pseudomonadati</taxon>
        <taxon>Pseudomonadota</taxon>
        <taxon>Betaproteobacteria</taxon>
        <taxon>Burkholderiales</taxon>
        <taxon>Burkholderiaceae</taxon>
        <taxon>Paraburkholderia</taxon>
    </lineage>
</organism>
<dbReference type="Proteomes" id="UP000602004">
    <property type="component" value="Unassembled WGS sequence"/>
</dbReference>
<gene>
    <name evidence="2" type="ORF">GCM10011400_42850</name>
</gene>